<accession>A0AAN8XUA9</accession>
<comment type="caution">
    <text evidence="1">The sequence shown here is derived from an EMBL/GenBank/DDBJ whole genome shotgun (WGS) entry which is preliminary data.</text>
</comment>
<organism evidence="1 2">
    <name type="scientific">Halocaridina rubra</name>
    <name type="common">Hawaiian red shrimp</name>
    <dbReference type="NCBI Taxonomy" id="373956"/>
    <lineage>
        <taxon>Eukaryota</taxon>
        <taxon>Metazoa</taxon>
        <taxon>Ecdysozoa</taxon>
        <taxon>Arthropoda</taxon>
        <taxon>Crustacea</taxon>
        <taxon>Multicrustacea</taxon>
        <taxon>Malacostraca</taxon>
        <taxon>Eumalacostraca</taxon>
        <taxon>Eucarida</taxon>
        <taxon>Decapoda</taxon>
        <taxon>Pleocyemata</taxon>
        <taxon>Caridea</taxon>
        <taxon>Atyoidea</taxon>
        <taxon>Atyidae</taxon>
        <taxon>Halocaridina</taxon>
    </lineage>
</organism>
<keyword evidence="2" id="KW-1185">Reference proteome</keyword>
<evidence type="ECO:0000313" key="1">
    <source>
        <dbReference type="EMBL" id="KAK7085903.1"/>
    </source>
</evidence>
<dbReference type="Proteomes" id="UP001381693">
    <property type="component" value="Unassembled WGS sequence"/>
</dbReference>
<sequence length="61" mass="7259">RYTTWCLQIPYKSLANTANFWDADCKIVTWISHYMLHLPPAFQSLDPSWEMKERVVTSLVR</sequence>
<dbReference type="EMBL" id="JAXCGZ010000493">
    <property type="protein sequence ID" value="KAK7085903.1"/>
    <property type="molecule type" value="Genomic_DNA"/>
</dbReference>
<dbReference type="AlphaFoldDB" id="A0AAN8XUA9"/>
<proteinExistence type="predicted"/>
<evidence type="ECO:0000313" key="2">
    <source>
        <dbReference type="Proteomes" id="UP001381693"/>
    </source>
</evidence>
<name>A0AAN8XUA9_HALRR</name>
<protein>
    <submittedName>
        <fullName evidence="1">Uncharacterized protein</fullName>
    </submittedName>
</protein>
<reference evidence="1 2" key="1">
    <citation type="submission" date="2023-11" db="EMBL/GenBank/DDBJ databases">
        <title>Halocaridina rubra genome assembly.</title>
        <authorList>
            <person name="Smith C."/>
        </authorList>
    </citation>
    <scope>NUCLEOTIDE SEQUENCE [LARGE SCALE GENOMIC DNA]</scope>
    <source>
        <strain evidence="1">EP-1</strain>
        <tissue evidence="1">Whole</tissue>
    </source>
</reference>
<gene>
    <name evidence="1" type="ORF">SK128_022358</name>
</gene>
<feature type="non-terminal residue" evidence="1">
    <location>
        <position position="1"/>
    </location>
</feature>